<evidence type="ECO:0000313" key="2">
    <source>
        <dbReference type="EMBL" id="OBG39231.1"/>
    </source>
</evidence>
<dbReference type="CDD" id="cd00829">
    <property type="entry name" value="SCP-x_thiolase"/>
    <property type="match status" value="1"/>
</dbReference>
<sequence>MAGAGANLAAVLGTGQTKYVAKRKDVSMNGLVREAIDRALADSGSTFDDIDAVVVGKAPDFFEGVMMPELFMADAMGATGKPLIRVHTAGSVGGSTAVVAASLVQSGKYRRVLAMAWEKQSESNAMWALSIPIPFIKPVGAGAGGYFAPHVRSYIRRSGAPTNIGAMVAVKDRLNGAKNPLAHLHQPDITLEKVMQSPMLWDPIRYDETCPSSDGAAAVVIGNEEAAEAWLAQGNPVAWIHATALRTEPLQFSGRDQVSPQAGRDAAAALWKAAGITSPIDEIDAAEIYVPFSWFEPMWLENLGFAPEGEGWKLTEAGETRIGGRLPVNPSGGVLSSNPIGASGLIRFAEAAIQVMGKGGDHQVPGARKALGHAYGGGSQYYSMWVVGSEKPAKPAHPGKD</sequence>
<dbReference type="PIRSF" id="PIRSF000429">
    <property type="entry name" value="Ac-CoA_Ac_transf"/>
    <property type="match status" value="1"/>
</dbReference>
<dbReference type="Proteomes" id="UP000092086">
    <property type="component" value="Unassembled WGS sequence"/>
</dbReference>
<dbReference type="NCBIfam" id="NF006180">
    <property type="entry name" value="PRK08313.1"/>
    <property type="match status" value="1"/>
</dbReference>
<dbReference type="Pfam" id="PF22691">
    <property type="entry name" value="Thiolase_C_1"/>
    <property type="match status" value="1"/>
</dbReference>
<reference evidence="2 3" key="1">
    <citation type="submission" date="2016-06" db="EMBL/GenBank/DDBJ databases">
        <authorList>
            <person name="Sutton G."/>
            <person name="Brinkac L."/>
            <person name="Sanka R."/>
            <person name="Adams M."/>
            <person name="Lau E."/>
            <person name="Sam S."/>
            <person name="Sreng N."/>
            <person name="Him V."/>
            <person name="Kerleguer A."/>
            <person name="Cheng S."/>
        </authorList>
    </citation>
    <scope>NUCLEOTIDE SEQUENCE [LARGE SCALE GENOMIC DNA]</scope>
    <source>
        <strain evidence="2 3">E2978</strain>
    </source>
</reference>
<dbReference type="InterPro" id="IPR055140">
    <property type="entry name" value="Thiolase_C_2"/>
</dbReference>
<dbReference type="PANTHER" id="PTHR42870">
    <property type="entry name" value="ACETYL-COA C-ACETYLTRANSFERASE"/>
    <property type="match status" value="1"/>
</dbReference>
<dbReference type="SUPFAM" id="SSF53901">
    <property type="entry name" value="Thiolase-like"/>
    <property type="match status" value="2"/>
</dbReference>
<evidence type="ECO:0000313" key="3">
    <source>
        <dbReference type="Proteomes" id="UP000092086"/>
    </source>
</evidence>
<proteinExistence type="predicted"/>
<dbReference type="AlphaFoldDB" id="A0ABD6P490"/>
<accession>A0ABD6P490</accession>
<comment type="caution">
    <text evidence="2">The sequence shown here is derived from an EMBL/GenBank/DDBJ whole genome shotgun (WGS) entry which is preliminary data.</text>
</comment>
<protein>
    <submittedName>
        <fullName evidence="2">Acetyl-CoA acetyltransferase</fullName>
    </submittedName>
</protein>
<organism evidence="2 3">
    <name type="scientific">Mycobacterium alsense</name>
    <dbReference type="NCBI Taxonomy" id="324058"/>
    <lineage>
        <taxon>Bacteria</taxon>
        <taxon>Bacillati</taxon>
        <taxon>Actinomycetota</taxon>
        <taxon>Actinomycetes</taxon>
        <taxon>Mycobacteriales</taxon>
        <taxon>Mycobacteriaceae</taxon>
        <taxon>Mycobacterium</taxon>
    </lineage>
</organism>
<dbReference type="EMBL" id="LZIT01000130">
    <property type="protein sequence ID" value="OBG39231.1"/>
    <property type="molecule type" value="Genomic_DNA"/>
</dbReference>
<dbReference type="RefSeq" id="WP_067323385.1">
    <property type="nucleotide sequence ID" value="NZ_LZIT01000130.1"/>
</dbReference>
<name>A0ABD6P490_9MYCO</name>
<gene>
    <name evidence="2" type="ORF">A5672_15310</name>
</gene>
<dbReference type="InterPro" id="IPR016039">
    <property type="entry name" value="Thiolase-like"/>
</dbReference>
<dbReference type="Gene3D" id="3.40.47.10">
    <property type="match status" value="1"/>
</dbReference>
<dbReference type="InterPro" id="IPR002155">
    <property type="entry name" value="Thiolase"/>
</dbReference>
<evidence type="ECO:0000259" key="1">
    <source>
        <dbReference type="Pfam" id="PF22691"/>
    </source>
</evidence>
<feature type="domain" description="Thiolase C-terminal" evidence="1">
    <location>
        <begin position="251"/>
        <end position="386"/>
    </location>
</feature>
<dbReference type="PANTHER" id="PTHR42870:SF1">
    <property type="entry name" value="NON-SPECIFIC LIPID-TRANSFER PROTEIN-LIKE 2"/>
    <property type="match status" value="1"/>
</dbReference>